<evidence type="ECO:0000313" key="4">
    <source>
        <dbReference type="Proteomes" id="UP000481861"/>
    </source>
</evidence>
<dbReference type="Pfam" id="PF14479">
    <property type="entry name" value="HeLo"/>
    <property type="match status" value="2"/>
</dbReference>
<keyword evidence="3" id="KW-0034">Amyloid</keyword>
<dbReference type="EMBL" id="JAADJZ010000001">
    <property type="protein sequence ID" value="KAF2877986.1"/>
    <property type="molecule type" value="Genomic_DNA"/>
</dbReference>
<dbReference type="InterPro" id="IPR031469">
    <property type="entry name" value="SesB_dom"/>
</dbReference>
<reference evidence="3 4" key="1">
    <citation type="submission" date="2020-01" db="EMBL/GenBank/DDBJ databases">
        <authorList>
            <consortium name="DOE Joint Genome Institute"/>
            <person name="Haridas S."/>
            <person name="Albert R."/>
            <person name="Binder M."/>
            <person name="Bloem J."/>
            <person name="Labutti K."/>
            <person name="Salamov A."/>
            <person name="Andreopoulos B."/>
            <person name="Baker S.E."/>
            <person name="Barry K."/>
            <person name="Bills G."/>
            <person name="Bluhm B.H."/>
            <person name="Cannon C."/>
            <person name="Castanera R."/>
            <person name="Culley D.E."/>
            <person name="Daum C."/>
            <person name="Ezra D."/>
            <person name="Gonzalez J.B."/>
            <person name="Henrissat B."/>
            <person name="Kuo A."/>
            <person name="Liang C."/>
            <person name="Lipzen A."/>
            <person name="Lutzoni F."/>
            <person name="Magnuson J."/>
            <person name="Mondo S."/>
            <person name="Nolan M."/>
            <person name="Ohm R."/>
            <person name="Pangilinan J."/>
            <person name="Park H.-J.H."/>
            <person name="Ramirez L."/>
            <person name="Alfaro M."/>
            <person name="Sun H."/>
            <person name="Tritt A."/>
            <person name="Yoshinaga Y."/>
            <person name="Zwiers L.-H.L."/>
            <person name="Turgeon B.G."/>
            <person name="Goodwin S.B."/>
            <person name="Spatafora J.W."/>
            <person name="Crous P.W."/>
            <person name="Grigoriev I.V."/>
        </authorList>
    </citation>
    <scope>NUCLEOTIDE SEQUENCE [LARGE SCALE GENOMIC DNA]</scope>
    <source>
        <strain evidence="3 4">CBS 611.86</strain>
    </source>
</reference>
<accession>A0A7C8IHT9</accession>
<proteinExistence type="predicted"/>
<feature type="domain" description="Prion-inhibition and propagation HeLo" evidence="1">
    <location>
        <begin position="6"/>
        <end position="97"/>
    </location>
</feature>
<feature type="domain" description="Prion-inhibition and propagation HeLo" evidence="1">
    <location>
        <begin position="101"/>
        <end position="161"/>
    </location>
</feature>
<sequence length="218" mass="24222">MTEVAGLVIGLPSLFSSALECFQYVRLGREFAGDFETCQLKLDLAGLGLSRWGKSIGLDKVELLEELPIPKSEAVTSRDVLKRILKLFGDAETKSKTLKGLGSKVQWALYKRDEYVKIVDTINELVNDLVDLFSSESITKEQQRLCDEEAAILAEQKESLDILHKALEDKDKLLKDALLKTAATTHQNTVTFSGEGNRGLQLGQNYGNMSNSFDCRAF</sequence>
<dbReference type="InterPro" id="IPR038305">
    <property type="entry name" value="HeLo_sf"/>
</dbReference>
<protein>
    <submittedName>
        <fullName evidence="3">Prion-inhibition and propagation-domain-containing protein</fullName>
    </submittedName>
</protein>
<feature type="domain" description="Fungal death-pathway protein SesB" evidence="2">
    <location>
        <begin position="188"/>
        <end position="210"/>
    </location>
</feature>
<dbReference type="AlphaFoldDB" id="A0A7C8IHT9"/>
<organism evidence="3 4">
    <name type="scientific">Massariosphaeria phaeospora</name>
    <dbReference type="NCBI Taxonomy" id="100035"/>
    <lineage>
        <taxon>Eukaryota</taxon>
        <taxon>Fungi</taxon>
        <taxon>Dikarya</taxon>
        <taxon>Ascomycota</taxon>
        <taxon>Pezizomycotina</taxon>
        <taxon>Dothideomycetes</taxon>
        <taxon>Pleosporomycetidae</taxon>
        <taxon>Pleosporales</taxon>
        <taxon>Pleosporales incertae sedis</taxon>
        <taxon>Massariosphaeria</taxon>
    </lineage>
</organism>
<dbReference type="Proteomes" id="UP000481861">
    <property type="component" value="Unassembled WGS sequence"/>
</dbReference>
<gene>
    <name evidence="3" type="ORF">BDV95DRAFT_588976</name>
</gene>
<evidence type="ECO:0000259" key="2">
    <source>
        <dbReference type="Pfam" id="PF17046"/>
    </source>
</evidence>
<evidence type="ECO:0000259" key="1">
    <source>
        <dbReference type="Pfam" id="PF14479"/>
    </source>
</evidence>
<dbReference type="OrthoDB" id="3778476at2759"/>
<dbReference type="InterPro" id="IPR029498">
    <property type="entry name" value="HeLo_dom"/>
</dbReference>
<dbReference type="Gene3D" id="1.20.120.1020">
    <property type="entry name" value="Prion-inhibition and propagation, HeLo domain"/>
    <property type="match status" value="2"/>
</dbReference>
<keyword evidence="3" id="KW-0640">Prion</keyword>
<evidence type="ECO:0000313" key="3">
    <source>
        <dbReference type="EMBL" id="KAF2877986.1"/>
    </source>
</evidence>
<keyword evidence="4" id="KW-1185">Reference proteome</keyword>
<dbReference type="Pfam" id="PF17046">
    <property type="entry name" value="Ses_B"/>
    <property type="match status" value="1"/>
</dbReference>
<name>A0A7C8IHT9_9PLEO</name>
<comment type="caution">
    <text evidence="3">The sequence shown here is derived from an EMBL/GenBank/DDBJ whole genome shotgun (WGS) entry which is preliminary data.</text>
</comment>